<evidence type="ECO:0000313" key="1">
    <source>
        <dbReference type="EMBL" id="ARF08596.1"/>
    </source>
</evidence>
<reference evidence="1" key="1">
    <citation type="journal article" date="2017" name="Science">
        <title>Giant viruses with an expanded complement of translation system components.</title>
        <authorList>
            <person name="Schulz F."/>
            <person name="Yutin N."/>
            <person name="Ivanova N.N."/>
            <person name="Ortega D.R."/>
            <person name="Lee T.K."/>
            <person name="Vierheilig J."/>
            <person name="Daims H."/>
            <person name="Horn M."/>
            <person name="Wagner M."/>
            <person name="Jensen G.J."/>
            <person name="Kyrpides N.C."/>
            <person name="Koonin E.V."/>
            <person name="Woyke T."/>
        </authorList>
    </citation>
    <scope>NUCLEOTIDE SEQUENCE</scope>
    <source>
        <strain evidence="1">CTV1</strain>
    </source>
</reference>
<name>A0A1V0SA59_9VIRU</name>
<gene>
    <name evidence="1" type="ORF">Catovirus_1_646</name>
</gene>
<organism evidence="1">
    <name type="scientific">Catovirus CTV1</name>
    <dbReference type="NCBI Taxonomy" id="1977631"/>
    <lineage>
        <taxon>Viruses</taxon>
        <taxon>Varidnaviria</taxon>
        <taxon>Bamfordvirae</taxon>
        <taxon>Nucleocytoviricota</taxon>
        <taxon>Megaviricetes</taxon>
        <taxon>Imitervirales</taxon>
        <taxon>Mimiviridae</taxon>
        <taxon>Klosneuvirinae</taxon>
        <taxon>Catovirus</taxon>
    </lineage>
</organism>
<proteinExistence type="predicted"/>
<protein>
    <submittedName>
        <fullName evidence="1">Uncharacterized protein</fullName>
    </submittedName>
</protein>
<sequence>MQLANKIFKLMSISQSIIIKNYFSKTIYLIEMLINC</sequence>
<accession>A0A1V0SA59</accession>
<dbReference type="EMBL" id="KY684083">
    <property type="protein sequence ID" value="ARF08596.1"/>
    <property type="molecule type" value="Genomic_DNA"/>
</dbReference>